<dbReference type="Proteomes" id="UP000189370">
    <property type="component" value="Unassembled WGS sequence"/>
</dbReference>
<dbReference type="UniPathway" id="UPA00053">
    <property type="reaction ID" value="UER00086"/>
</dbReference>
<dbReference type="GO" id="GO:0008652">
    <property type="term" value="P:amino acid biosynthetic process"/>
    <property type="evidence" value="ECO:0007669"/>
    <property type="project" value="UniProtKB-KW"/>
</dbReference>
<feature type="binding site" evidence="4">
    <location>
        <position position="187"/>
    </location>
    <ligand>
        <name>3-dehydroquinate</name>
        <dbReference type="ChEBI" id="CHEBI:32364"/>
    </ligand>
</feature>
<evidence type="ECO:0000313" key="6">
    <source>
        <dbReference type="Proteomes" id="UP000189370"/>
    </source>
</evidence>
<comment type="pathway">
    <text evidence="4">Metabolic intermediate biosynthesis; chorismate biosynthesis; chorismate from D-erythrose 4-phosphate and phosphoenolpyruvate: step 3/7.</text>
</comment>
<keyword evidence="4" id="KW-0028">Amino-acid biosynthesis</keyword>
<dbReference type="InterPro" id="IPR001381">
    <property type="entry name" value="DHquinase_I"/>
</dbReference>
<dbReference type="InterPro" id="IPR013785">
    <property type="entry name" value="Aldolase_TIM"/>
</dbReference>
<keyword evidence="3 4" id="KW-0704">Schiff base</keyword>
<dbReference type="Gene3D" id="3.20.20.70">
    <property type="entry name" value="Aldolase class I"/>
    <property type="match status" value="1"/>
</dbReference>
<comment type="caution">
    <text evidence="4">Lacks conserved residue(s) required for the propagation of feature annotation.</text>
</comment>
<dbReference type="RefSeq" id="WP_076146988.1">
    <property type="nucleotide sequence ID" value="NZ_LWLN01000001.1"/>
</dbReference>
<dbReference type="AlphaFoldDB" id="A0A1S8AYG8"/>
<keyword evidence="4" id="KW-0057">Aromatic amino acid biosynthesis</keyword>
<proteinExistence type="inferred from homology"/>
<dbReference type="InterPro" id="IPR050146">
    <property type="entry name" value="Type-I_3-dehydroquinase"/>
</dbReference>
<feature type="binding site" evidence="4">
    <location>
        <position position="208"/>
    </location>
    <ligand>
        <name>3-dehydroquinate</name>
        <dbReference type="ChEBI" id="CHEBI:32364"/>
    </ligand>
</feature>
<keyword evidence="6" id="KW-1185">Reference proteome</keyword>
<comment type="subunit">
    <text evidence="4">Homodimer.</text>
</comment>
<dbReference type="GO" id="GO:0003855">
    <property type="term" value="F:3-dehydroquinate dehydratase activity"/>
    <property type="evidence" value="ECO:0007669"/>
    <property type="project" value="UniProtKB-UniRule"/>
</dbReference>
<evidence type="ECO:0000256" key="4">
    <source>
        <dbReference type="HAMAP-Rule" id="MF_00214"/>
    </source>
</evidence>
<dbReference type="Pfam" id="PF01487">
    <property type="entry name" value="DHquinase_I"/>
    <property type="match status" value="1"/>
</dbReference>
<dbReference type="HAMAP" id="MF_00214">
    <property type="entry name" value="AroD"/>
    <property type="match status" value="1"/>
</dbReference>
<dbReference type="EMBL" id="LWLN01000001">
    <property type="protein sequence ID" value="OLZ41918.1"/>
    <property type="molecule type" value="Genomic_DNA"/>
</dbReference>
<feature type="active site" description="Schiff-base intermediate with substrate" evidence="4">
    <location>
        <position position="146"/>
    </location>
</feature>
<name>A0A1S8AYG8_9EURY</name>
<reference evidence="6" key="1">
    <citation type="submission" date="2016-04" db="EMBL/GenBank/DDBJ databases">
        <authorList>
            <person name="Chen S.-C."/>
            <person name="Lai M.-C."/>
        </authorList>
    </citation>
    <scope>NUCLEOTIDE SEQUENCE [LARGE SCALE GENOMIC DNA]</scope>
    <source>
        <strain evidence="6">AB14</strain>
    </source>
</reference>
<comment type="catalytic activity">
    <reaction evidence="1 4">
        <text>3-dehydroquinate = 3-dehydroshikimate + H2O</text>
        <dbReference type="Rhea" id="RHEA:21096"/>
        <dbReference type="ChEBI" id="CHEBI:15377"/>
        <dbReference type="ChEBI" id="CHEBI:16630"/>
        <dbReference type="ChEBI" id="CHEBI:32364"/>
        <dbReference type="EC" id="4.2.1.10"/>
    </reaction>
</comment>
<evidence type="ECO:0000256" key="1">
    <source>
        <dbReference type="ARBA" id="ARBA00001864"/>
    </source>
</evidence>
<organism evidence="5 6">
    <name type="scientific">Natrinema saccharevitans</name>
    <dbReference type="NCBI Taxonomy" id="301967"/>
    <lineage>
        <taxon>Archaea</taxon>
        <taxon>Methanobacteriati</taxon>
        <taxon>Methanobacteriota</taxon>
        <taxon>Stenosarchaea group</taxon>
        <taxon>Halobacteria</taxon>
        <taxon>Halobacteriales</taxon>
        <taxon>Natrialbaceae</taxon>
        <taxon>Natrinema</taxon>
    </lineage>
</organism>
<gene>
    <name evidence="4" type="primary">aroD</name>
    <name evidence="5" type="ORF">A6E15_13410</name>
</gene>
<dbReference type="EC" id="4.2.1.10" evidence="4"/>
<comment type="function">
    <text evidence="4">Involved in the third step of the chorismate pathway, which leads to the biosynthesis of aromatic amino acids. Catalyzes the cis-dehydration of 3-dehydroquinate (DHQ) and introduces the first double bond of the aromatic ring to yield 3-dehydroshikimate.</text>
</comment>
<comment type="similarity">
    <text evidence="4">Belongs to the type-I 3-dehydroquinase family.</text>
</comment>
<dbReference type="GO" id="GO:0009423">
    <property type="term" value="P:chorismate biosynthetic process"/>
    <property type="evidence" value="ECO:0007669"/>
    <property type="project" value="UniProtKB-UniRule"/>
</dbReference>
<feature type="binding site" evidence="4">
    <location>
        <position position="58"/>
    </location>
    <ligand>
        <name>3-dehydroquinate</name>
        <dbReference type="ChEBI" id="CHEBI:32364"/>
    </ligand>
</feature>
<evidence type="ECO:0000256" key="3">
    <source>
        <dbReference type="ARBA" id="ARBA00023270"/>
    </source>
</evidence>
<dbReference type="PANTHER" id="PTHR43699:SF1">
    <property type="entry name" value="3-DEHYDROQUINATE DEHYDRATASE"/>
    <property type="match status" value="1"/>
</dbReference>
<sequence length="226" mass="23817">MSLRFDSFVLAASTADLADEPAARDHADAIEFRMDLADDPLAALESYDGELPILATNRAAWEGGEWDGTDEDRLETLAEATALEGVEAIDVELESILEGEAEGLLETARERGVSIVASAHDFEGMPPRNEMVRTLTEAGKYADVAKLAVTAESKADALALLSATEQLTAHGDAVATMAMGEVGSHTRAVAPVYGSKIGYAPVDPEAATAPGQYDLETLAELVGRLV</sequence>
<dbReference type="SUPFAM" id="SSF51569">
    <property type="entry name" value="Aldolase"/>
    <property type="match status" value="1"/>
</dbReference>
<feature type="active site" description="Proton donor/acceptor" evidence="4">
    <location>
        <position position="120"/>
    </location>
</feature>
<protein>
    <recommendedName>
        <fullName evidence="4">3-dehydroquinate dehydratase</fullName>
        <shortName evidence="4">3-dehydroquinase</shortName>
        <ecNumber evidence="4">4.2.1.10</ecNumber>
    </recommendedName>
    <alternativeName>
        <fullName evidence="4">Type I DHQase</fullName>
    </alternativeName>
    <alternativeName>
        <fullName evidence="4">Type I dehydroquinase</fullName>
        <shortName evidence="4">DHQ1</shortName>
    </alternativeName>
</protein>
<dbReference type="CDD" id="cd00502">
    <property type="entry name" value="DHQase_I"/>
    <property type="match status" value="1"/>
</dbReference>
<dbReference type="GO" id="GO:0009073">
    <property type="term" value="P:aromatic amino acid family biosynthetic process"/>
    <property type="evidence" value="ECO:0007669"/>
    <property type="project" value="UniProtKB-KW"/>
</dbReference>
<dbReference type="OrthoDB" id="34329at2157"/>
<dbReference type="STRING" id="301967.A6E15_13410"/>
<evidence type="ECO:0000313" key="5">
    <source>
        <dbReference type="EMBL" id="OLZ41918.1"/>
    </source>
</evidence>
<comment type="caution">
    <text evidence="5">The sequence shown here is derived from an EMBL/GenBank/DDBJ whole genome shotgun (WGS) entry which is preliminary data.</text>
</comment>
<accession>A0A1S8AYG8</accession>
<feature type="binding site" evidence="4">
    <location>
        <begin position="31"/>
        <end position="33"/>
    </location>
    <ligand>
        <name>3-dehydroquinate</name>
        <dbReference type="ChEBI" id="CHEBI:32364"/>
    </ligand>
</feature>
<feature type="binding site" evidence="4">
    <location>
        <position position="212"/>
    </location>
    <ligand>
        <name>3-dehydroquinate</name>
        <dbReference type="ChEBI" id="CHEBI:32364"/>
    </ligand>
</feature>
<dbReference type="GO" id="GO:0046279">
    <property type="term" value="P:3,4-dihydroxybenzoate biosynthetic process"/>
    <property type="evidence" value="ECO:0007669"/>
    <property type="project" value="TreeGrafter"/>
</dbReference>
<evidence type="ECO:0000256" key="2">
    <source>
        <dbReference type="ARBA" id="ARBA00023239"/>
    </source>
</evidence>
<keyword evidence="2 4" id="KW-0456">Lyase</keyword>
<dbReference type="PANTHER" id="PTHR43699">
    <property type="entry name" value="3-DEHYDROQUINATE DEHYDRATASE"/>
    <property type="match status" value="1"/>
</dbReference>